<dbReference type="Pfam" id="PF10099">
    <property type="entry name" value="RskA_C"/>
    <property type="match status" value="1"/>
</dbReference>
<comment type="caution">
    <text evidence="3">The sequence shown here is derived from an EMBL/GenBank/DDBJ whole genome shotgun (WGS) entry which is preliminary data.</text>
</comment>
<dbReference type="EMBL" id="JAIRBB010000002">
    <property type="protein sequence ID" value="MCG2430195.1"/>
    <property type="molecule type" value="Genomic_DNA"/>
</dbReference>
<proteinExistence type="predicted"/>
<keyword evidence="4" id="KW-1185">Reference proteome</keyword>
<keyword evidence="1" id="KW-0472">Membrane</keyword>
<evidence type="ECO:0000313" key="3">
    <source>
        <dbReference type="EMBL" id="MCG2430195.1"/>
    </source>
</evidence>
<reference evidence="3" key="1">
    <citation type="submission" date="2021-09" db="EMBL/GenBank/DDBJ databases">
        <title>Genome of Aequorivita sp. strain F64183.</title>
        <authorList>
            <person name="Wang Y."/>
        </authorList>
    </citation>
    <scope>NUCLEOTIDE SEQUENCE</scope>
    <source>
        <strain evidence="3">F64183</strain>
    </source>
</reference>
<name>A0A9X1QZY7_9FLAO</name>
<dbReference type="AlphaFoldDB" id="A0A9X1QZY7"/>
<feature type="transmembrane region" description="Helical" evidence="1">
    <location>
        <begin position="20"/>
        <end position="37"/>
    </location>
</feature>
<accession>A0A9X1QZY7</accession>
<dbReference type="InterPro" id="IPR018764">
    <property type="entry name" value="RskA_C"/>
</dbReference>
<keyword evidence="1" id="KW-1133">Transmembrane helix</keyword>
<keyword evidence="1" id="KW-0812">Transmembrane</keyword>
<evidence type="ECO:0000313" key="4">
    <source>
        <dbReference type="Proteomes" id="UP001139462"/>
    </source>
</evidence>
<organism evidence="3 4">
    <name type="scientific">Aequorivita xiaoshiensis</name>
    <dbReference type="NCBI Taxonomy" id="2874476"/>
    <lineage>
        <taxon>Bacteria</taxon>
        <taxon>Pseudomonadati</taxon>
        <taxon>Bacteroidota</taxon>
        <taxon>Flavobacteriia</taxon>
        <taxon>Flavobacteriales</taxon>
        <taxon>Flavobacteriaceae</taxon>
        <taxon>Aequorivita</taxon>
    </lineage>
</organism>
<evidence type="ECO:0000259" key="2">
    <source>
        <dbReference type="Pfam" id="PF10099"/>
    </source>
</evidence>
<dbReference type="RefSeq" id="WP_237606923.1">
    <property type="nucleotide sequence ID" value="NZ_JAIRBB010000002.1"/>
</dbReference>
<sequence>MNENTASDIKKSKPRNLPAILGWAAAIFFMGGILWMLKQNNDLNKALQNATVQNTVLKTKNSKTENQLKESNKILEILRAKDVQTFTLAGNQAVAPTAFVKVYLNQKEGNTYIDIKNLPAPPNGKAYQVWTLKMEPFTATSIGLINLENKVANGIYKFSDFSLSEAIGITLEEEGGSETPNLSQLYTLGTIAK</sequence>
<dbReference type="GO" id="GO:0005886">
    <property type="term" value="C:plasma membrane"/>
    <property type="evidence" value="ECO:0007669"/>
    <property type="project" value="InterPro"/>
</dbReference>
<protein>
    <submittedName>
        <fullName evidence="3">Anti-sigma factor</fullName>
    </submittedName>
</protein>
<evidence type="ECO:0000256" key="1">
    <source>
        <dbReference type="SAM" id="Phobius"/>
    </source>
</evidence>
<dbReference type="Proteomes" id="UP001139462">
    <property type="component" value="Unassembled WGS sequence"/>
</dbReference>
<gene>
    <name evidence="3" type="ORF">K8344_03610</name>
</gene>
<feature type="domain" description="Anti-sigma K factor RskA C-terminal" evidence="2">
    <location>
        <begin position="24"/>
        <end position="181"/>
    </location>
</feature>